<evidence type="ECO:0000313" key="2">
    <source>
        <dbReference type="Proteomes" id="UP000219559"/>
    </source>
</evidence>
<accession>A0A2A4G839</accession>
<gene>
    <name evidence="1" type="ORF">B7P33_09945</name>
</gene>
<organism evidence="1 2">
    <name type="scientific">Sediminicola luteus</name>
    <dbReference type="NCBI Taxonomy" id="319238"/>
    <lineage>
        <taxon>Bacteria</taxon>
        <taxon>Pseudomonadati</taxon>
        <taxon>Bacteroidota</taxon>
        <taxon>Flavobacteriia</taxon>
        <taxon>Flavobacteriales</taxon>
        <taxon>Flavobacteriaceae</taxon>
        <taxon>Sediminicola</taxon>
    </lineage>
</organism>
<comment type="caution">
    <text evidence="1">The sequence shown here is derived from an EMBL/GenBank/DDBJ whole genome shotgun (WGS) entry which is preliminary data.</text>
</comment>
<sequence>MKNAQVKIAILLVAILFQSCSSIKVLDSWKADQAKLDSFKEQNILVIARTADNQARVAFEEEIAAQMAAKGFKVTESFKKFPKMHKQREMTEERMKMVRSIIDSEGYTGVVVTSIKDKEETTTTSTSGIYMGAGYYPGYYGGFYNYYRYPYAAGPYYSGFGGYMPTSTSTYTSTTYVVETVAYNLKESGKDQLVSVVTSSVTDPKEASKVASKYVEKVAEALAGTNPE</sequence>
<name>A0A2A4G839_9FLAO</name>
<dbReference type="EMBL" id="NBWU01000003">
    <property type="protein sequence ID" value="PCE64591.1"/>
    <property type="molecule type" value="Genomic_DNA"/>
</dbReference>
<protein>
    <recommendedName>
        <fullName evidence="3">DUF4136 domain-containing protein</fullName>
    </recommendedName>
</protein>
<dbReference type="OrthoDB" id="1454323at2"/>
<dbReference type="AlphaFoldDB" id="A0A2A4G839"/>
<dbReference type="Proteomes" id="UP000219559">
    <property type="component" value="Unassembled WGS sequence"/>
</dbReference>
<keyword evidence="2" id="KW-1185">Reference proteome</keyword>
<proteinExistence type="predicted"/>
<dbReference type="RefSeq" id="WP_097440705.1">
    <property type="nucleotide sequence ID" value="NZ_KZ300476.1"/>
</dbReference>
<evidence type="ECO:0008006" key="3">
    <source>
        <dbReference type="Google" id="ProtNLM"/>
    </source>
</evidence>
<dbReference type="PROSITE" id="PS51257">
    <property type="entry name" value="PROKAR_LIPOPROTEIN"/>
    <property type="match status" value="1"/>
</dbReference>
<reference evidence="1 2" key="1">
    <citation type="submission" date="2017-04" db="EMBL/GenBank/DDBJ databases">
        <title>A new member of the family Flavobacteriaceae isolated from ascidians.</title>
        <authorList>
            <person name="Chen L."/>
        </authorList>
    </citation>
    <scope>NUCLEOTIDE SEQUENCE [LARGE SCALE GENOMIC DNA]</scope>
    <source>
        <strain evidence="1 2">HQA918</strain>
    </source>
</reference>
<evidence type="ECO:0000313" key="1">
    <source>
        <dbReference type="EMBL" id="PCE64591.1"/>
    </source>
</evidence>